<proteinExistence type="predicted"/>
<name>A0A0V1E6I0_TRIPS</name>
<sequence>MEVSEIRVVREINIILTALYFRLVKYAMSDLAYYFFLNNLVKLDLILRNYLEASDVIITMLYSHATFTDHQRELIISLYLQTEEVELGLLRERQLILNALRNLNPNFQYGAL</sequence>
<gene>
    <name evidence="1" type="ORF">T4A_187</name>
</gene>
<protein>
    <submittedName>
        <fullName evidence="1">Uncharacterized protein</fullName>
    </submittedName>
</protein>
<organism evidence="1 2">
    <name type="scientific">Trichinella pseudospiralis</name>
    <name type="common">Parasitic roundworm</name>
    <dbReference type="NCBI Taxonomy" id="6337"/>
    <lineage>
        <taxon>Eukaryota</taxon>
        <taxon>Metazoa</taxon>
        <taxon>Ecdysozoa</taxon>
        <taxon>Nematoda</taxon>
        <taxon>Enoplea</taxon>
        <taxon>Dorylaimia</taxon>
        <taxon>Trichinellida</taxon>
        <taxon>Trichinellidae</taxon>
        <taxon>Trichinella</taxon>
    </lineage>
</organism>
<evidence type="ECO:0000313" key="1">
    <source>
        <dbReference type="EMBL" id="KRY69453.1"/>
    </source>
</evidence>
<reference evidence="1 2" key="1">
    <citation type="submission" date="2015-01" db="EMBL/GenBank/DDBJ databases">
        <title>Evolution of Trichinella species and genotypes.</title>
        <authorList>
            <person name="Korhonen P.K."/>
            <person name="Edoardo P."/>
            <person name="Giuseppe L.R."/>
            <person name="Gasser R.B."/>
        </authorList>
    </citation>
    <scope>NUCLEOTIDE SEQUENCE [LARGE SCALE GENOMIC DNA]</scope>
    <source>
        <strain evidence="1">ISS13</strain>
    </source>
</reference>
<dbReference type="AlphaFoldDB" id="A0A0V1E6I0"/>
<evidence type="ECO:0000313" key="2">
    <source>
        <dbReference type="Proteomes" id="UP000054632"/>
    </source>
</evidence>
<dbReference type="Proteomes" id="UP000054632">
    <property type="component" value="Unassembled WGS sequence"/>
</dbReference>
<dbReference type="EMBL" id="JYDR01000090">
    <property type="protein sequence ID" value="KRY69453.1"/>
    <property type="molecule type" value="Genomic_DNA"/>
</dbReference>
<accession>A0A0V1E6I0</accession>
<comment type="caution">
    <text evidence="1">The sequence shown here is derived from an EMBL/GenBank/DDBJ whole genome shotgun (WGS) entry which is preliminary data.</text>
</comment>